<comment type="subcellular location">
    <subcellularLocation>
        <location evidence="1">Endomembrane system</location>
        <topology evidence="1">Multi-pass membrane protein</topology>
    </subcellularLocation>
</comment>
<evidence type="ECO:0000259" key="6">
    <source>
        <dbReference type="Pfam" id="PF06803"/>
    </source>
</evidence>
<gene>
    <name evidence="7" type="ORF">BN59_03816</name>
</gene>
<dbReference type="EMBL" id="CCSB01000005">
    <property type="protein sequence ID" value="CDZ79498.1"/>
    <property type="molecule type" value="Genomic_DNA"/>
</dbReference>
<keyword evidence="2 5" id="KW-0812">Transmembrane</keyword>
<evidence type="ECO:0000256" key="1">
    <source>
        <dbReference type="ARBA" id="ARBA00004127"/>
    </source>
</evidence>
<reference evidence="7 8" key="1">
    <citation type="submission" date="2014-06" db="EMBL/GenBank/DDBJ databases">
        <authorList>
            <person name="Urmite Genomes Urmite Genomes"/>
        </authorList>
    </citation>
    <scope>NUCLEOTIDE SEQUENCE [LARGE SCALE GENOMIC DNA]</scope>
</reference>
<dbReference type="GO" id="GO:0012505">
    <property type="term" value="C:endomembrane system"/>
    <property type="evidence" value="ECO:0007669"/>
    <property type="project" value="UniProtKB-SubCell"/>
</dbReference>
<dbReference type="Pfam" id="PF06803">
    <property type="entry name" value="DUF1232"/>
    <property type="match status" value="1"/>
</dbReference>
<feature type="transmembrane region" description="Helical" evidence="5">
    <location>
        <begin position="102"/>
        <end position="124"/>
    </location>
</feature>
<dbReference type="RefSeq" id="WP_044012869.1">
    <property type="nucleotide sequence ID" value="NZ_CCVW01000005.1"/>
</dbReference>
<name>A0A078L6G8_9GAMM</name>
<organism evidence="7 8">
    <name type="scientific">Legionella massiliensis</name>
    <dbReference type="NCBI Taxonomy" id="1034943"/>
    <lineage>
        <taxon>Bacteria</taxon>
        <taxon>Pseudomonadati</taxon>
        <taxon>Pseudomonadota</taxon>
        <taxon>Gammaproteobacteria</taxon>
        <taxon>Legionellales</taxon>
        <taxon>Legionellaceae</taxon>
        <taxon>Legionella</taxon>
    </lineage>
</organism>
<dbReference type="eggNOG" id="COG3339">
    <property type="taxonomic scope" value="Bacteria"/>
</dbReference>
<evidence type="ECO:0000256" key="5">
    <source>
        <dbReference type="SAM" id="Phobius"/>
    </source>
</evidence>
<evidence type="ECO:0000256" key="4">
    <source>
        <dbReference type="ARBA" id="ARBA00023136"/>
    </source>
</evidence>
<sequence>MNNSNKVVVSMMKYVWILYFLKRDPRVNWKAKLVVLITLAYALSPIDLIPDFIPILGLLDDLIIIPLGIYLAIKLIPQEVWNDCNRLAEIAIDKGDLLPKNWVVASIIVCLWVIIIALIAKWLWHFFLS</sequence>
<protein>
    <recommendedName>
        <fullName evidence="6">DUF1232 domain-containing protein</fullName>
    </recommendedName>
</protein>
<dbReference type="OrthoDB" id="5638718at2"/>
<evidence type="ECO:0000313" key="7">
    <source>
        <dbReference type="EMBL" id="CDZ79498.1"/>
    </source>
</evidence>
<dbReference type="AlphaFoldDB" id="A0A078L6G8"/>
<feature type="domain" description="DUF1232" evidence="6">
    <location>
        <begin position="31"/>
        <end position="67"/>
    </location>
</feature>
<keyword evidence="8" id="KW-1185">Reference proteome</keyword>
<dbReference type="InterPro" id="IPR010652">
    <property type="entry name" value="DUF1232"/>
</dbReference>
<dbReference type="Proteomes" id="UP000044071">
    <property type="component" value="Unassembled WGS sequence"/>
</dbReference>
<proteinExistence type="predicted"/>
<evidence type="ECO:0000256" key="2">
    <source>
        <dbReference type="ARBA" id="ARBA00022692"/>
    </source>
</evidence>
<keyword evidence="3 5" id="KW-1133">Transmembrane helix</keyword>
<accession>A0A078L6G8</accession>
<evidence type="ECO:0000256" key="3">
    <source>
        <dbReference type="ARBA" id="ARBA00022989"/>
    </source>
</evidence>
<keyword evidence="4 5" id="KW-0472">Membrane</keyword>
<evidence type="ECO:0000313" key="8">
    <source>
        <dbReference type="Proteomes" id="UP000044071"/>
    </source>
</evidence>